<evidence type="ECO:0000313" key="8">
    <source>
        <dbReference type="EMBL" id="ART50586.1"/>
    </source>
</evidence>
<keyword evidence="2" id="KW-1003">Cell membrane</keyword>
<evidence type="ECO:0000256" key="6">
    <source>
        <dbReference type="SAM" id="Phobius"/>
    </source>
</evidence>
<proteinExistence type="predicted"/>
<dbReference type="Gene3D" id="1.20.950.20">
    <property type="entry name" value="Transmembrane di-heme cytochromes, Chain C"/>
    <property type="match status" value="1"/>
</dbReference>
<evidence type="ECO:0000256" key="4">
    <source>
        <dbReference type="ARBA" id="ARBA00022989"/>
    </source>
</evidence>
<keyword evidence="3 6" id="KW-0812">Transmembrane</keyword>
<dbReference type="PANTHER" id="PTHR30485:SF2">
    <property type="entry name" value="BLL0597 PROTEIN"/>
    <property type="match status" value="1"/>
</dbReference>
<organism evidence="8 9">
    <name type="scientific">Acidovorax carolinensis</name>
    <dbReference type="NCBI Taxonomy" id="553814"/>
    <lineage>
        <taxon>Bacteria</taxon>
        <taxon>Pseudomonadati</taxon>
        <taxon>Pseudomonadota</taxon>
        <taxon>Betaproteobacteria</taxon>
        <taxon>Burkholderiales</taxon>
        <taxon>Comamonadaceae</taxon>
        <taxon>Acidovorax</taxon>
    </lineage>
</organism>
<evidence type="ECO:0000256" key="3">
    <source>
        <dbReference type="ARBA" id="ARBA00022692"/>
    </source>
</evidence>
<protein>
    <submittedName>
        <fullName evidence="8">Cytochrome B</fullName>
    </submittedName>
</protein>
<dbReference type="InterPro" id="IPR011577">
    <property type="entry name" value="Cyt_b561_bac/Ni-Hgenase"/>
</dbReference>
<accession>A0A240TYB8</accession>
<evidence type="ECO:0000256" key="2">
    <source>
        <dbReference type="ARBA" id="ARBA00022475"/>
    </source>
</evidence>
<dbReference type="InterPro" id="IPR016174">
    <property type="entry name" value="Di-haem_cyt_TM"/>
</dbReference>
<evidence type="ECO:0000256" key="5">
    <source>
        <dbReference type="ARBA" id="ARBA00023136"/>
    </source>
</evidence>
<name>A0A240TYB8_9BURK</name>
<dbReference type="GO" id="GO:0022904">
    <property type="term" value="P:respiratory electron transport chain"/>
    <property type="evidence" value="ECO:0007669"/>
    <property type="project" value="InterPro"/>
</dbReference>
<dbReference type="Proteomes" id="UP000194432">
    <property type="component" value="Chromosome 1"/>
</dbReference>
<keyword evidence="9" id="KW-1185">Reference proteome</keyword>
<sequence length="222" mass="23773">MAHTVRIWDLPTRLFHWGLVLAIPGLVVTANIGGNAMAWHFRLGYCVLALLMFRLVWGFVGGRWSRFAAFACSPTGLLRYLRTGGTAQDSVGHSPLGALSVLALLGVLLAQVGTGLFSDDEIAFSGPLTRWVSSAVVEQATRYHADIGQYLLYGLIGLHVAAILFYVLFRQQTLVRPMIGGDKLLPVTAPPARDDALTRAAACAVLAVCAAASWWVSALGAP</sequence>
<feature type="domain" description="Cytochrome b561 bacterial/Ni-hydrogenase" evidence="7">
    <location>
        <begin position="8"/>
        <end position="181"/>
    </location>
</feature>
<dbReference type="KEGG" id="acin:CBP34_01415"/>
<feature type="transmembrane region" description="Helical" evidence="6">
    <location>
        <begin position="39"/>
        <end position="57"/>
    </location>
</feature>
<gene>
    <name evidence="8" type="ORF">CBP34_01415</name>
</gene>
<keyword evidence="4 6" id="KW-1133">Transmembrane helix</keyword>
<evidence type="ECO:0000259" key="7">
    <source>
        <dbReference type="Pfam" id="PF01292"/>
    </source>
</evidence>
<dbReference type="RefSeq" id="WP_094097082.1">
    <property type="nucleotide sequence ID" value="NZ_CP021361.1"/>
</dbReference>
<evidence type="ECO:0000256" key="1">
    <source>
        <dbReference type="ARBA" id="ARBA00004651"/>
    </source>
</evidence>
<feature type="transmembrane region" description="Helical" evidence="6">
    <location>
        <begin position="150"/>
        <end position="169"/>
    </location>
</feature>
<dbReference type="AlphaFoldDB" id="A0A240TYB8"/>
<reference evidence="8 9" key="1">
    <citation type="submission" date="2017-05" db="EMBL/GenBank/DDBJ databases">
        <title>Polyphasic characterization of four soil-derived phenanthrene-degrading Acidovorax strains and proposal of Acidovorax phenanthrenivorans sp. nov.</title>
        <authorList>
            <person name="Singleton D.R."/>
            <person name="Lee J."/>
            <person name="Dickey A.N."/>
            <person name="Stroud A."/>
            <person name="Scholl E.H."/>
            <person name="Wright F.A."/>
            <person name="Aitken M.D."/>
        </authorList>
    </citation>
    <scope>NUCLEOTIDE SEQUENCE [LARGE SCALE GENOMIC DNA]</scope>
    <source>
        <strain evidence="8">NA3</strain>
    </source>
</reference>
<dbReference type="PANTHER" id="PTHR30485">
    <property type="entry name" value="NI/FE-HYDROGENASE 1 B-TYPE CYTOCHROME SUBUNIT"/>
    <property type="match status" value="1"/>
</dbReference>
<comment type="subcellular location">
    <subcellularLocation>
        <location evidence="1">Cell membrane</location>
        <topology evidence="1">Multi-pass membrane protein</topology>
    </subcellularLocation>
</comment>
<dbReference type="GO" id="GO:0020037">
    <property type="term" value="F:heme binding"/>
    <property type="evidence" value="ECO:0007669"/>
    <property type="project" value="TreeGrafter"/>
</dbReference>
<feature type="transmembrane region" description="Helical" evidence="6">
    <location>
        <begin position="96"/>
        <end position="117"/>
    </location>
</feature>
<dbReference type="Pfam" id="PF01292">
    <property type="entry name" value="Ni_hydr_CYTB"/>
    <property type="match status" value="1"/>
</dbReference>
<feature type="transmembrane region" description="Helical" evidence="6">
    <location>
        <begin position="14"/>
        <end position="33"/>
    </location>
</feature>
<dbReference type="GO" id="GO:0009055">
    <property type="term" value="F:electron transfer activity"/>
    <property type="evidence" value="ECO:0007669"/>
    <property type="project" value="InterPro"/>
</dbReference>
<feature type="transmembrane region" description="Helical" evidence="6">
    <location>
        <begin position="196"/>
        <end position="216"/>
    </location>
</feature>
<dbReference type="InterPro" id="IPR051542">
    <property type="entry name" value="Hydrogenase_cytochrome"/>
</dbReference>
<evidence type="ECO:0000313" key="9">
    <source>
        <dbReference type="Proteomes" id="UP000194432"/>
    </source>
</evidence>
<dbReference type="GO" id="GO:0005886">
    <property type="term" value="C:plasma membrane"/>
    <property type="evidence" value="ECO:0007669"/>
    <property type="project" value="UniProtKB-SubCell"/>
</dbReference>
<keyword evidence="5 6" id="KW-0472">Membrane</keyword>
<dbReference type="EMBL" id="CP021361">
    <property type="protein sequence ID" value="ART50586.1"/>
    <property type="molecule type" value="Genomic_DNA"/>
</dbReference>
<dbReference type="SUPFAM" id="SSF81342">
    <property type="entry name" value="Transmembrane di-heme cytochromes"/>
    <property type="match status" value="1"/>
</dbReference>